<sequence length="127" mass="14334">LMPSGVSWSLNEEKSFVQFLLGHKSEAGYGGTFKGSTYQKGVKHISHLCERGPPKDSKSLQNKWNALKKTYRVVLAIQAASGWVWDNEKGADINIYSALSWDDYVKKHPAAKPFRNRGWVHLENMAL</sequence>
<dbReference type="OMA" id="HISHLCE"/>
<feature type="non-terminal residue" evidence="2">
    <location>
        <position position="1"/>
    </location>
</feature>
<keyword evidence="3" id="KW-1185">Reference proteome</keyword>
<evidence type="ECO:0000313" key="2">
    <source>
        <dbReference type="EMBL" id="KJA13473.1"/>
    </source>
</evidence>
<dbReference type="PANTHER" id="PTHR46929">
    <property type="entry name" value="EXPRESSED PROTEIN"/>
    <property type="match status" value="1"/>
</dbReference>
<dbReference type="STRING" id="945553.A0A0D2LRL8"/>
<feature type="non-terminal residue" evidence="2">
    <location>
        <position position="127"/>
    </location>
</feature>
<dbReference type="Pfam" id="PF12776">
    <property type="entry name" value="Myb_DNA-bind_3"/>
    <property type="match status" value="1"/>
</dbReference>
<evidence type="ECO:0000259" key="1">
    <source>
        <dbReference type="Pfam" id="PF12776"/>
    </source>
</evidence>
<dbReference type="OrthoDB" id="3186724at2759"/>
<proteinExistence type="predicted"/>
<organism evidence="2 3">
    <name type="scientific">Hypholoma sublateritium (strain FD-334 SS-4)</name>
    <dbReference type="NCBI Taxonomy" id="945553"/>
    <lineage>
        <taxon>Eukaryota</taxon>
        <taxon>Fungi</taxon>
        <taxon>Dikarya</taxon>
        <taxon>Basidiomycota</taxon>
        <taxon>Agaricomycotina</taxon>
        <taxon>Agaricomycetes</taxon>
        <taxon>Agaricomycetidae</taxon>
        <taxon>Agaricales</taxon>
        <taxon>Agaricineae</taxon>
        <taxon>Strophariaceae</taxon>
        <taxon>Hypholoma</taxon>
    </lineage>
</organism>
<protein>
    <recommendedName>
        <fullName evidence="1">Myb/SANT-like domain-containing protein</fullName>
    </recommendedName>
</protein>
<dbReference type="Proteomes" id="UP000054270">
    <property type="component" value="Unassembled WGS sequence"/>
</dbReference>
<reference evidence="3" key="1">
    <citation type="submission" date="2014-04" db="EMBL/GenBank/DDBJ databases">
        <title>Evolutionary Origins and Diversification of the Mycorrhizal Mutualists.</title>
        <authorList>
            <consortium name="DOE Joint Genome Institute"/>
            <consortium name="Mycorrhizal Genomics Consortium"/>
            <person name="Kohler A."/>
            <person name="Kuo A."/>
            <person name="Nagy L.G."/>
            <person name="Floudas D."/>
            <person name="Copeland A."/>
            <person name="Barry K.W."/>
            <person name="Cichocki N."/>
            <person name="Veneault-Fourrey C."/>
            <person name="LaButti K."/>
            <person name="Lindquist E.A."/>
            <person name="Lipzen A."/>
            <person name="Lundell T."/>
            <person name="Morin E."/>
            <person name="Murat C."/>
            <person name="Riley R."/>
            <person name="Ohm R."/>
            <person name="Sun H."/>
            <person name="Tunlid A."/>
            <person name="Henrissat B."/>
            <person name="Grigoriev I.V."/>
            <person name="Hibbett D.S."/>
            <person name="Martin F."/>
        </authorList>
    </citation>
    <scope>NUCLEOTIDE SEQUENCE [LARGE SCALE GENOMIC DNA]</scope>
    <source>
        <strain evidence="3">FD-334 SS-4</strain>
    </source>
</reference>
<dbReference type="AlphaFoldDB" id="A0A0D2LRL8"/>
<dbReference type="InterPro" id="IPR024752">
    <property type="entry name" value="Myb/SANT-like_dom"/>
</dbReference>
<dbReference type="PANTHER" id="PTHR46929:SF3">
    <property type="entry name" value="MYB_SANT-LIKE DOMAIN-CONTAINING PROTEIN"/>
    <property type="match status" value="1"/>
</dbReference>
<name>A0A0D2LRL8_HYPSF</name>
<accession>A0A0D2LRL8</accession>
<gene>
    <name evidence="2" type="ORF">HYPSUDRAFT_125539</name>
</gene>
<evidence type="ECO:0000313" key="3">
    <source>
        <dbReference type="Proteomes" id="UP000054270"/>
    </source>
</evidence>
<feature type="domain" description="Myb/SANT-like" evidence="1">
    <location>
        <begin position="7"/>
        <end position="89"/>
    </location>
</feature>
<dbReference type="EMBL" id="KN817738">
    <property type="protein sequence ID" value="KJA13473.1"/>
    <property type="molecule type" value="Genomic_DNA"/>
</dbReference>